<evidence type="ECO:0000313" key="3">
    <source>
        <dbReference type="Ensembl" id="ENSSVLP00005027965.1"/>
    </source>
</evidence>
<dbReference type="PANTHER" id="PTHR23231">
    <property type="entry name" value="GERM CELL-LESS PROTEIN"/>
    <property type="match status" value="1"/>
</dbReference>
<dbReference type="SMART" id="SM00225">
    <property type="entry name" value="BTB"/>
    <property type="match status" value="1"/>
</dbReference>
<dbReference type="PROSITE" id="PS50097">
    <property type="entry name" value="BTB"/>
    <property type="match status" value="1"/>
</dbReference>
<dbReference type="CDD" id="cd18495">
    <property type="entry name" value="BACK_GCL"/>
    <property type="match status" value="1"/>
</dbReference>
<accession>A0A8D2DSB6</accession>
<dbReference type="Pfam" id="PF07707">
    <property type="entry name" value="BACK"/>
    <property type="match status" value="1"/>
</dbReference>
<keyword evidence="1" id="KW-0217">Developmental protein</keyword>
<reference evidence="3" key="2">
    <citation type="submission" date="2025-09" db="UniProtKB">
        <authorList>
            <consortium name="Ensembl"/>
        </authorList>
    </citation>
    <scope>IDENTIFICATION</scope>
</reference>
<dbReference type="Gene3D" id="1.25.40.420">
    <property type="match status" value="1"/>
</dbReference>
<protein>
    <recommendedName>
        <fullName evidence="2">BTB domain-containing protein</fullName>
    </recommendedName>
</protein>
<organism evidence="3 4">
    <name type="scientific">Sciurus vulgaris</name>
    <name type="common">Eurasian red squirrel</name>
    <dbReference type="NCBI Taxonomy" id="55149"/>
    <lineage>
        <taxon>Eukaryota</taxon>
        <taxon>Metazoa</taxon>
        <taxon>Chordata</taxon>
        <taxon>Craniata</taxon>
        <taxon>Vertebrata</taxon>
        <taxon>Euteleostomi</taxon>
        <taxon>Mammalia</taxon>
        <taxon>Eutheria</taxon>
        <taxon>Euarchontoglires</taxon>
        <taxon>Glires</taxon>
        <taxon>Rodentia</taxon>
        <taxon>Sciuromorpha</taxon>
        <taxon>Sciuridae</taxon>
        <taxon>Sciurinae</taxon>
        <taxon>Sciurini</taxon>
        <taxon>Sciurus</taxon>
    </lineage>
</organism>
<dbReference type="AlphaFoldDB" id="A0A8D2DSB6"/>
<reference evidence="3" key="1">
    <citation type="submission" date="2025-08" db="UniProtKB">
        <authorList>
            <consortium name="Ensembl"/>
        </authorList>
    </citation>
    <scope>IDENTIFICATION</scope>
</reference>
<dbReference type="InterPro" id="IPR011705">
    <property type="entry name" value="BACK"/>
</dbReference>
<evidence type="ECO:0000259" key="2">
    <source>
        <dbReference type="PROSITE" id="PS50097"/>
    </source>
</evidence>
<proteinExistence type="predicted"/>
<dbReference type="GO" id="GO:0005634">
    <property type="term" value="C:nucleus"/>
    <property type="evidence" value="ECO:0007669"/>
    <property type="project" value="TreeGrafter"/>
</dbReference>
<dbReference type="PANTHER" id="PTHR23231:SF20">
    <property type="entry name" value="SIMILAR TO GERM CELL-LESS"/>
    <property type="match status" value="1"/>
</dbReference>
<evidence type="ECO:0000256" key="1">
    <source>
        <dbReference type="ARBA" id="ARBA00022473"/>
    </source>
</evidence>
<dbReference type="Gene3D" id="3.30.710.10">
    <property type="entry name" value="Potassium Channel Kv1.1, Chain A"/>
    <property type="match status" value="1"/>
</dbReference>
<dbReference type="InterPro" id="IPR011333">
    <property type="entry name" value="SKP1/BTB/POZ_sf"/>
</dbReference>
<evidence type="ECO:0000313" key="4">
    <source>
        <dbReference type="Proteomes" id="UP000694564"/>
    </source>
</evidence>
<dbReference type="SUPFAM" id="SSF54695">
    <property type="entry name" value="POZ domain"/>
    <property type="match status" value="1"/>
</dbReference>
<dbReference type="GO" id="GO:0007281">
    <property type="term" value="P:germ cell development"/>
    <property type="evidence" value="ECO:0007669"/>
    <property type="project" value="InterPro"/>
</dbReference>
<dbReference type="GeneTree" id="ENSGT00940000166157"/>
<dbReference type="OrthoDB" id="6359943at2759"/>
<dbReference type="InterPro" id="IPR000210">
    <property type="entry name" value="BTB/POZ_dom"/>
</dbReference>
<feature type="domain" description="BTB" evidence="2">
    <location>
        <begin position="54"/>
        <end position="124"/>
    </location>
</feature>
<name>A0A8D2DSB6_SCIVU</name>
<dbReference type="Proteomes" id="UP000694564">
    <property type="component" value="Chromosome X"/>
</dbReference>
<dbReference type="Ensembl" id="ENSSVLT00005031078.1">
    <property type="protein sequence ID" value="ENSSVLP00005027965.1"/>
    <property type="gene ID" value="ENSSVLG00005022080.1"/>
</dbReference>
<dbReference type="InterPro" id="IPR043380">
    <property type="entry name" value="Gcl-like"/>
</dbReference>
<dbReference type="Pfam" id="PF00651">
    <property type="entry name" value="BTB"/>
    <property type="match status" value="1"/>
</dbReference>
<keyword evidence="4" id="KW-1185">Reference proteome</keyword>
<sequence length="463" mass="53695">MGALSSRMMWLRRDRAPEEPGAVREEQEAVEEMEAAVDKSRSIYQALFLRGEGSDIQIRALGEEWNLHRVYLCQSGYFASMFSGAWRETNMNTIEIQMPDENIDREALHEVLGSLYRESMIIPPCRVIAILATASMLQLDELIQQCREIMKETVSAQSVCSYYYSAENYGLQDIRTICRQWLLDNLMTQRSEELLTEVSLDLMKELIASSDLLVLEVEMDIYTTLKKWMFLKLQPTWRGTRRALLPDANSWFARLRGESEGAPFLETEQGRAFMPVFQQLRLAYIICDLPSAHVIDQDALIPQWLALLRAEQTKEVGPVDVYMSDLQENSMRCGGQLRRDEQCSWRWAGFNFGWDLVVCYTNRRIVFRRSALNKSCGLGVSLLWQRKVAFRLRLVSLDRNGRAIFRRDTEYQMLSLRKDQELEVVNLENQDVVFPLYMACNFLYIPRERGTAQSEDPCKSPES</sequence>
<dbReference type="CDD" id="cd18305">
    <property type="entry name" value="BTB_POZ_GCL"/>
    <property type="match status" value="1"/>
</dbReference>